<evidence type="ECO:0000313" key="2">
    <source>
        <dbReference type="Ensembl" id="ENSMMOP00000028458.1"/>
    </source>
</evidence>
<name>A0A3Q3XBK6_MOLML</name>
<dbReference type="STRING" id="94237.ENSMMOP00000028458"/>
<feature type="domain" description="B30.2/SPRY" evidence="1">
    <location>
        <begin position="18"/>
        <end position="215"/>
    </location>
</feature>
<dbReference type="Pfam" id="PF00622">
    <property type="entry name" value="SPRY"/>
    <property type="match status" value="1"/>
</dbReference>
<dbReference type="SMART" id="SM00449">
    <property type="entry name" value="SPRY"/>
    <property type="match status" value="1"/>
</dbReference>
<sequence length="223" mass="25174">MLTQLILNRFFISQNLPEFQSLQVHTTISFLLSFKKYTFLDPNTAHARLVLSDDGMEVKDRGEDKEVNDALERFDLFGSVLAVNCLASGKSYWEVEVSNKTGWDLGVVRGDANRKGNLSLNPENGYWVTVHYDSEKYAALTSQPVLLSLSTKPKKVGVFVDYEEGLVSFYDATAQSHIYSFTECLFSGEIFPYFSPHTKQDEKNAEPLIISAVKPCQKDMDMS</sequence>
<dbReference type="Ensembl" id="ENSMMOT00000028938.1">
    <property type="protein sequence ID" value="ENSMMOP00000028458.1"/>
    <property type="gene ID" value="ENSMMOG00000021493.1"/>
</dbReference>
<reference evidence="2" key="2">
    <citation type="submission" date="2025-09" db="UniProtKB">
        <authorList>
            <consortium name="Ensembl"/>
        </authorList>
    </citation>
    <scope>IDENTIFICATION</scope>
</reference>
<dbReference type="InterPro" id="IPR003877">
    <property type="entry name" value="SPRY_dom"/>
</dbReference>
<evidence type="ECO:0000313" key="3">
    <source>
        <dbReference type="Proteomes" id="UP000261620"/>
    </source>
</evidence>
<evidence type="ECO:0000259" key="1">
    <source>
        <dbReference type="PROSITE" id="PS50188"/>
    </source>
</evidence>
<dbReference type="SMART" id="SM00589">
    <property type="entry name" value="PRY"/>
    <property type="match status" value="1"/>
</dbReference>
<keyword evidence="3" id="KW-1185">Reference proteome</keyword>
<dbReference type="CDD" id="cd13733">
    <property type="entry name" value="SPRY_PRY_C-I_1"/>
    <property type="match status" value="1"/>
</dbReference>
<reference evidence="2" key="1">
    <citation type="submission" date="2025-08" db="UniProtKB">
        <authorList>
            <consortium name="Ensembl"/>
        </authorList>
    </citation>
    <scope>IDENTIFICATION</scope>
</reference>
<dbReference type="Proteomes" id="UP000261620">
    <property type="component" value="Unplaced"/>
</dbReference>
<dbReference type="OMA" id="AMNSKRF"/>
<protein>
    <recommendedName>
        <fullName evidence="1">B30.2/SPRY domain-containing protein</fullName>
    </recommendedName>
</protein>
<dbReference type="InterPro" id="IPR001870">
    <property type="entry name" value="B30.2/SPRY"/>
</dbReference>
<proteinExistence type="predicted"/>
<dbReference type="InterPro" id="IPR003879">
    <property type="entry name" value="Butyrophylin_SPRY"/>
</dbReference>
<dbReference type="AlphaFoldDB" id="A0A3Q3XBK6"/>
<dbReference type="Gene3D" id="2.60.120.920">
    <property type="match status" value="1"/>
</dbReference>
<accession>A0A3Q3XBK6</accession>
<dbReference type="InterPro" id="IPR006574">
    <property type="entry name" value="PRY"/>
</dbReference>
<dbReference type="InterPro" id="IPR043136">
    <property type="entry name" value="B30.2/SPRY_sf"/>
</dbReference>
<dbReference type="InterPro" id="IPR050143">
    <property type="entry name" value="TRIM/RBCC"/>
</dbReference>
<dbReference type="SUPFAM" id="SSF49899">
    <property type="entry name" value="Concanavalin A-like lectins/glucanases"/>
    <property type="match status" value="1"/>
</dbReference>
<dbReference type="Pfam" id="PF13765">
    <property type="entry name" value="PRY"/>
    <property type="match status" value="1"/>
</dbReference>
<dbReference type="InterPro" id="IPR013320">
    <property type="entry name" value="ConA-like_dom_sf"/>
</dbReference>
<organism evidence="2 3">
    <name type="scientific">Mola mola</name>
    <name type="common">Ocean sunfish</name>
    <name type="synonym">Tetraodon mola</name>
    <dbReference type="NCBI Taxonomy" id="94237"/>
    <lineage>
        <taxon>Eukaryota</taxon>
        <taxon>Metazoa</taxon>
        <taxon>Chordata</taxon>
        <taxon>Craniata</taxon>
        <taxon>Vertebrata</taxon>
        <taxon>Euteleostomi</taxon>
        <taxon>Actinopterygii</taxon>
        <taxon>Neopterygii</taxon>
        <taxon>Teleostei</taxon>
        <taxon>Neoteleostei</taxon>
        <taxon>Acanthomorphata</taxon>
        <taxon>Eupercaria</taxon>
        <taxon>Tetraodontiformes</taxon>
        <taxon>Molidae</taxon>
        <taxon>Mola</taxon>
    </lineage>
</organism>
<dbReference type="PRINTS" id="PR01407">
    <property type="entry name" value="BUTYPHLNCDUF"/>
</dbReference>
<dbReference type="PANTHER" id="PTHR24103">
    <property type="entry name" value="E3 UBIQUITIN-PROTEIN LIGASE TRIM"/>
    <property type="match status" value="1"/>
</dbReference>
<dbReference type="FunFam" id="2.60.120.920:FF:000004">
    <property type="entry name" value="Butyrophilin subfamily 1 member A1"/>
    <property type="match status" value="1"/>
</dbReference>
<dbReference type="PROSITE" id="PS50188">
    <property type="entry name" value="B302_SPRY"/>
    <property type="match status" value="1"/>
</dbReference>